<comment type="caution">
    <text evidence="1">The sequence shown here is derived from an EMBL/GenBank/DDBJ whole genome shotgun (WGS) entry which is preliminary data.</text>
</comment>
<dbReference type="AlphaFoldDB" id="A0A3E2BPM3"/>
<name>A0A3E2BPM3_9BACT</name>
<sequence>MLSFSYGYLFPADSGYKEVYGSKVMVPEFKLGFRVISDVYIYGMFSTLSKNGTTPELNEPAHSKQQFMGGGLAYFPSVARSLKIFIGAGVASATYEEEAMDIKVSGNKLGFLAEAGLYLRFKAVLFGLCGSYCAASDTYEGVDFKIGGTRASAVLGFIF</sequence>
<evidence type="ECO:0000313" key="1">
    <source>
        <dbReference type="EMBL" id="RFT16586.1"/>
    </source>
</evidence>
<proteinExistence type="predicted"/>
<dbReference type="Proteomes" id="UP000257323">
    <property type="component" value="Unassembled WGS sequence"/>
</dbReference>
<dbReference type="EMBL" id="QUAH01000002">
    <property type="protein sequence ID" value="RFT16586.1"/>
    <property type="molecule type" value="Genomic_DNA"/>
</dbReference>
<protein>
    <recommendedName>
        <fullName evidence="3">Outer membrane protein beta-barrel domain-containing protein</fullName>
    </recommendedName>
</protein>
<reference evidence="1 2" key="1">
    <citation type="submission" date="2018-08" db="EMBL/GenBank/DDBJ databases">
        <title>Genome analysis of the thermophilic bacterium of the candidate phylum Aminicenantes from deep subsurface aquifer revealed its physiology and ecological role.</title>
        <authorList>
            <person name="Kadnikov V.V."/>
            <person name="Mardanov A.V."/>
            <person name="Beletsky A.V."/>
            <person name="Karnachuk O.V."/>
            <person name="Ravin N.V."/>
        </authorList>
    </citation>
    <scope>NUCLEOTIDE SEQUENCE [LARGE SCALE GENOMIC DNA]</scope>
    <source>
        <strain evidence="1">BY38</strain>
    </source>
</reference>
<evidence type="ECO:0008006" key="3">
    <source>
        <dbReference type="Google" id="ProtNLM"/>
    </source>
</evidence>
<organism evidence="1 2">
    <name type="scientific">Candidatus Saccharicenans subterraneus</name>
    <dbReference type="NCBI Taxonomy" id="2508984"/>
    <lineage>
        <taxon>Bacteria</taxon>
        <taxon>Candidatus Aminicenantota</taxon>
        <taxon>Candidatus Aminicenantia</taxon>
        <taxon>Candidatus Aminicenantales</taxon>
        <taxon>Candidatus Saccharicenantaceae</taxon>
        <taxon>Candidatus Saccharicenans</taxon>
    </lineage>
</organism>
<evidence type="ECO:0000313" key="2">
    <source>
        <dbReference type="Proteomes" id="UP000257323"/>
    </source>
</evidence>
<gene>
    <name evidence="1" type="ORF">OP8BY_1199</name>
</gene>
<accession>A0A3E2BPM3</accession>